<dbReference type="InterPro" id="IPR001697">
    <property type="entry name" value="Pyr_Knase"/>
</dbReference>
<dbReference type="NCBIfam" id="TIGR01064">
    <property type="entry name" value="pyruv_kin"/>
    <property type="match status" value="1"/>
</dbReference>
<dbReference type="Gene3D" id="2.40.33.10">
    <property type="entry name" value="PK beta-barrel domain-like"/>
    <property type="match status" value="1"/>
</dbReference>
<evidence type="ECO:0000256" key="3">
    <source>
        <dbReference type="ARBA" id="ARBA00008663"/>
    </source>
</evidence>
<protein>
    <recommendedName>
        <fullName evidence="4 14">Pyruvate kinase</fullName>
        <ecNumber evidence="4 14">2.7.1.40</ecNumber>
    </recommendedName>
</protein>
<comment type="pathway">
    <text evidence="2 14">Carbohydrate degradation; glycolysis; pyruvate from D-glyceraldehyde 3-phosphate: step 5/5.</text>
</comment>
<reference evidence="17 18" key="1">
    <citation type="journal article" date="2023" name="Hortic Res">
        <title>The complete reference genome for grapevine (Vitis vinifera L.) genetics and breeding.</title>
        <authorList>
            <person name="Shi X."/>
            <person name="Cao S."/>
            <person name="Wang X."/>
            <person name="Huang S."/>
            <person name="Wang Y."/>
            <person name="Liu Z."/>
            <person name="Liu W."/>
            <person name="Leng X."/>
            <person name="Peng Y."/>
            <person name="Wang N."/>
            <person name="Wang Y."/>
            <person name="Ma Z."/>
            <person name="Xu X."/>
            <person name="Zhang F."/>
            <person name="Xue H."/>
            <person name="Zhong H."/>
            <person name="Wang Y."/>
            <person name="Zhang K."/>
            <person name="Velt A."/>
            <person name="Avia K."/>
            <person name="Holtgrawe D."/>
            <person name="Grimplet J."/>
            <person name="Matus J.T."/>
            <person name="Ware D."/>
            <person name="Wu X."/>
            <person name="Wang H."/>
            <person name="Liu C."/>
            <person name="Fang Y."/>
            <person name="Rustenholz C."/>
            <person name="Cheng Z."/>
            <person name="Xiao H."/>
            <person name="Zhou Y."/>
        </authorList>
    </citation>
    <scope>NUCLEOTIDE SEQUENCE [LARGE SCALE GENOMIC DNA]</scope>
    <source>
        <strain evidence="18">cv. Pinot noir / PN40024</strain>
        <tissue evidence="17">Leaf</tissue>
    </source>
</reference>
<evidence type="ECO:0000256" key="1">
    <source>
        <dbReference type="ARBA" id="ARBA00001958"/>
    </source>
</evidence>
<keyword evidence="9" id="KW-0067">ATP-binding</keyword>
<keyword evidence="6" id="KW-0479">Metal-binding</keyword>
<evidence type="ECO:0000256" key="4">
    <source>
        <dbReference type="ARBA" id="ARBA00012142"/>
    </source>
</evidence>
<evidence type="ECO:0000256" key="10">
    <source>
        <dbReference type="ARBA" id="ARBA00022842"/>
    </source>
</evidence>
<evidence type="ECO:0000256" key="7">
    <source>
        <dbReference type="ARBA" id="ARBA00022741"/>
    </source>
</evidence>
<gene>
    <name evidence="17" type="ORF">VitviT2T_003738</name>
</gene>
<keyword evidence="11 14" id="KW-0324">Glycolysis</keyword>
<evidence type="ECO:0000313" key="17">
    <source>
        <dbReference type="EMBL" id="WJZ84117.1"/>
    </source>
</evidence>
<evidence type="ECO:0000259" key="16">
    <source>
        <dbReference type="Pfam" id="PF02887"/>
    </source>
</evidence>
<dbReference type="InterPro" id="IPR018209">
    <property type="entry name" value="Pyrv_Knase_AS"/>
</dbReference>
<evidence type="ECO:0000313" key="18">
    <source>
        <dbReference type="Proteomes" id="UP001227230"/>
    </source>
</evidence>
<dbReference type="Gene3D" id="3.40.1380.20">
    <property type="entry name" value="Pyruvate kinase, C-terminal domain"/>
    <property type="match status" value="1"/>
</dbReference>
<dbReference type="InterPro" id="IPR011037">
    <property type="entry name" value="Pyrv_Knase-like_insert_dom_sf"/>
</dbReference>
<evidence type="ECO:0000256" key="12">
    <source>
        <dbReference type="ARBA" id="ARBA00023317"/>
    </source>
</evidence>
<dbReference type="InterPro" id="IPR015806">
    <property type="entry name" value="Pyrv_Knase_insert_dom_sf"/>
</dbReference>
<keyword evidence="5 14" id="KW-0808">Transferase</keyword>
<dbReference type="InterPro" id="IPR040442">
    <property type="entry name" value="Pyrv_kinase-like_dom_sf"/>
</dbReference>
<dbReference type="PROSITE" id="PS00110">
    <property type="entry name" value="PYRUVATE_KINASE"/>
    <property type="match status" value="1"/>
</dbReference>
<accession>A0ABY9BMG5</accession>
<evidence type="ECO:0000256" key="8">
    <source>
        <dbReference type="ARBA" id="ARBA00022777"/>
    </source>
</evidence>
<comment type="catalytic activity">
    <reaction evidence="13 14">
        <text>pyruvate + ATP = phosphoenolpyruvate + ADP + H(+)</text>
        <dbReference type="Rhea" id="RHEA:18157"/>
        <dbReference type="ChEBI" id="CHEBI:15361"/>
        <dbReference type="ChEBI" id="CHEBI:15378"/>
        <dbReference type="ChEBI" id="CHEBI:30616"/>
        <dbReference type="ChEBI" id="CHEBI:58702"/>
        <dbReference type="ChEBI" id="CHEBI:456216"/>
        <dbReference type="EC" id="2.7.1.40"/>
    </reaction>
</comment>
<dbReference type="InterPro" id="IPR036918">
    <property type="entry name" value="Pyrv_Knase_C_sf"/>
</dbReference>
<feature type="domain" description="Pyruvate kinase barrel" evidence="15">
    <location>
        <begin position="87"/>
        <end position="416"/>
    </location>
</feature>
<keyword evidence="18" id="KW-1185">Reference proteome</keyword>
<evidence type="ECO:0000256" key="9">
    <source>
        <dbReference type="ARBA" id="ARBA00022840"/>
    </source>
</evidence>
<organism evidence="17 18">
    <name type="scientific">Vitis vinifera</name>
    <name type="common">Grape</name>
    <dbReference type="NCBI Taxonomy" id="29760"/>
    <lineage>
        <taxon>Eukaryota</taxon>
        <taxon>Viridiplantae</taxon>
        <taxon>Streptophyta</taxon>
        <taxon>Embryophyta</taxon>
        <taxon>Tracheophyta</taxon>
        <taxon>Spermatophyta</taxon>
        <taxon>Magnoliopsida</taxon>
        <taxon>eudicotyledons</taxon>
        <taxon>Gunneridae</taxon>
        <taxon>Pentapetalae</taxon>
        <taxon>rosids</taxon>
        <taxon>Vitales</taxon>
        <taxon>Vitaceae</taxon>
        <taxon>Viteae</taxon>
        <taxon>Vitis</taxon>
    </lineage>
</organism>
<keyword evidence="7" id="KW-0547">Nucleotide-binding</keyword>
<dbReference type="SUPFAM" id="SSF52935">
    <property type="entry name" value="PK C-terminal domain-like"/>
    <property type="match status" value="1"/>
</dbReference>
<dbReference type="InterPro" id="IPR015795">
    <property type="entry name" value="Pyrv_Knase_C"/>
</dbReference>
<evidence type="ECO:0000256" key="14">
    <source>
        <dbReference type="RuleBase" id="RU000504"/>
    </source>
</evidence>
<keyword evidence="8 14" id="KW-0418">Kinase</keyword>
<comment type="cofactor">
    <cofactor evidence="1">
        <name>K(+)</name>
        <dbReference type="ChEBI" id="CHEBI:29103"/>
    </cofactor>
</comment>
<dbReference type="Pfam" id="PF02887">
    <property type="entry name" value="PK_C"/>
    <property type="match status" value="1"/>
</dbReference>
<dbReference type="SUPFAM" id="SSF51621">
    <property type="entry name" value="Phosphoenolpyruvate/pyruvate domain"/>
    <property type="match status" value="1"/>
</dbReference>
<proteinExistence type="inferred from homology"/>
<sequence>MAVASNSRVFMQGVIGKSPGTGLGNLVSGVCFRTSGVRSGIKLGVRATMQVGLEEVKSSQLPNSVDGNLGFDVVSEGELREKGFLGMRKTKLVCTIGPACCLLEDLENLASSGMNVARLNMCHNTWEWHRDVIRKIKRLNEEKGYCVSVMIDTEGGQIHVVDHGAPFSVKAENESIWLFTTQKFEGSRPFTVQANYEGFSEGITVGDEVVIDGGMASFEVIEKIGNDLRCKCTDPGLLLPRAKLSFWRDGKLVEKNYELPTISTKDWADIEFGISEGVDFIAMSFVKDANAIKQLKSYLSNKSSKSIGVLAKIESLESLQHLEEIIEASDGIMVARGDLGVEIPLEQIPVVQAKITHVCRQLNRPVIVASQLLESMVEYPTPTRAEVADVSEAVRQYADALMLSGESAIGSYGQKALCVLRMASSRMELWSREENRQSALHQRQLGVSLPDRIAEQICNCAVEMADNLGVDAIFVYTKHGQMASLLSRNRPNSPIFAFTDNHSTRMSMNLQWGVTPLLVELSEDMEANITKTIDLIKMKGVLEEGDTVLVVSDITPSCATPKAFQSIQVKTIV</sequence>
<comment type="similarity">
    <text evidence="3 14">Belongs to the pyruvate kinase family.</text>
</comment>
<dbReference type="PANTHER" id="PTHR11817">
    <property type="entry name" value="PYRUVATE KINASE"/>
    <property type="match status" value="1"/>
</dbReference>
<feature type="domain" description="Pyruvate kinase C-terminal" evidence="16">
    <location>
        <begin position="455"/>
        <end position="554"/>
    </location>
</feature>
<keyword evidence="12" id="KW-0670">Pyruvate</keyword>
<keyword evidence="10 14" id="KW-0460">Magnesium</keyword>
<evidence type="ECO:0000256" key="5">
    <source>
        <dbReference type="ARBA" id="ARBA00022679"/>
    </source>
</evidence>
<dbReference type="InterPro" id="IPR015793">
    <property type="entry name" value="Pyrv_Knase_brl"/>
</dbReference>
<evidence type="ECO:0000259" key="15">
    <source>
        <dbReference type="Pfam" id="PF00224"/>
    </source>
</evidence>
<evidence type="ECO:0000256" key="2">
    <source>
        <dbReference type="ARBA" id="ARBA00004997"/>
    </source>
</evidence>
<dbReference type="EMBL" id="CP126650">
    <property type="protein sequence ID" value="WJZ84117.1"/>
    <property type="molecule type" value="Genomic_DNA"/>
</dbReference>
<dbReference type="EC" id="2.7.1.40" evidence="4 14"/>
<evidence type="ECO:0000256" key="11">
    <source>
        <dbReference type="ARBA" id="ARBA00023152"/>
    </source>
</evidence>
<dbReference type="Pfam" id="PF00224">
    <property type="entry name" value="PK"/>
    <property type="match status" value="1"/>
</dbReference>
<evidence type="ECO:0000256" key="13">
    <source>
        <dbReference type="ARBA" id="ARBA00048152"/>
    </source>
</evidence>
<name>A0ABY9BMG5_VITVI</name>
<dbReference type="InterPro" id="IPR015813">
    <property type="entry name" value="Pyrv/PenolPyrv_kinase-like_dom"/>
</dbReference>
<dbReference type="Gene3D" id="3.20.20.60">
    <property type="entry name" value="Phosphoenolpyruvate-binding domains"/>
    <property type="match status" value="1"/>
</dbReference>
<dbReference type="PRINTS" id="PR01050">
    <property type="entry name" value="PYRUVTKNASE"/>
</dbReference>
<dbReference type="SUPFAM" id="SSF50800">
    <property type="entry name" value="PK beta-barrel domain-like"/>
    <property type="match status" value="1"/>
</dbReference>
<dbReference type="Proteomes" id="UP001227230">
    <property type="component" value="Chromosome 3"/>
</dbReference>
<evidence type="ECO:0000256" key="6">
    <source>
        <dbReference type="ARBA" id="ARBA00022723"/>
    </source>
</evidence>